<name>A0ABW1JVC6_9NOCA</name>
<sequence length="125" mass="13689">MNGTAVAATHQDPRTDQHSLTGTWIGSYQCAQGTTGLTLTVHPNTQADFTFYPLPENPTVASGTFTMTWQAEPARILFRQSTWTTRPASYLMVDLIADRTESTTVLSGTVIGTGCTTFWLKRDVT</sequence>
<dbReference type="Proteomes" id="UP001596223">
    <property type="component" value="Unassembled WGS sequence"/>
</dbReference>
<gene>
    <name evidence="1" type="ORF">ACFP3H_18320</name>
</gene>
<reference evidence="2" key="1">
    <citation type="journal article" date="2019" name="Int. J. Syst. Evol. Microbiol.">
        <title>The Global Catalogue of Microorganisms (GCM) 10K type strain sequencing project: providing services to taxonomists for standard genome sequencing and annotation.</title>
        <authorList>
            <consortium name="The Broad Institute Genomics Platform"/>
            <consortium name="The Broad Institute Genome Sequencing Center for Infectious Disease"/>
            <person name="Wu L."/>
            <person name="Ma J."/>
        </authorList>
    </citation>
    <scope>NUCLEOTIDE SEQUENCE [LARGE SCALE GENOMIC DNA]</scope>
    <source>
        <strain evidence="2">CCUG 36956</strain>
    </source>
</reference>
<evidence type="ECO:0000313" key="2">
    <source>
        <dbReference type="Proteomes" id="UP001596223"/>
    </source>
</evidence>
<dbReference type="EMBL" id="JBHSQN010000012">
    <property type="protein sequence ID" value="MFC6013017.1"/>
    <property type="molecule type" value="Genomic_DNA"/>
</dbReference>
<organism evidence="1 2">
    <name type="scientific">Nocardia lasii</name>
    <dbReference type="NCBI Taxonomy" id="1616107"/>
    <lineage>
        <taxon>Bacteria</taxon>
        <taxon>Bacillati</taxon>
        <taxon>Actinomycetota</taxon>
        <taxon>Actinomycetes</taxon>
        <taxon>Mycobacteriales</taxon>
        <taxon>Nocardiaceae</taxon>
        <taxon>Nocardia</taxon>
    </lineage>
</organism>
<evidence type="ECO:0000313" key="1">
    <source>
        <dbReference type="EMBL" id="MFC6013017.1"/>
    </source>
</evidence>
<accession>A0ABW1JVC6</accession>
<protein>
    <recommendedName>
        <fullName evidence="3">Lipocalin-like domain-containing protein</fullName>
    </recommendedName>
</protein>
<comment type="caution">
    <text evidence="1">The sequence shown here is derived from an EMBL/GenBank/DDBJ whole genome shotgun (WGS) entry which is preliminary data.</text>
</comment>
<evidence type="ECO:0008006" key="3">
    <source>
        <dbReference type="Google" id="ProtNLM"/>
    </source>
</evidence>
<proteinExistence type="predicted"/>
<keyword evidence="2" id="KW-1185">Reference proteome</keyword>
<dbReference type="RefSeq" id="WP_378607635.1">
    <property type="nucleotide sequence ID" value="NZ_JBHSQN010000012.1"/>
</dbReference>